<feature type="compositionally biased region" description="Polar residues" evidence="1">
    <location>
        <begin position="170"/>
        <end position="179"/>
    </location>
</feature>
<dbReference type="EMBL" id="HBHZ01008381">
    <property type="protein sequence ID" value="CAE0193390.1"/>
    <property type="molecule type" value="Transcribed_RNA"/>
</dbReference>
<protein>
    <submittedName>
        <fullName evidence="2">Uncharacterized protein</fullName>
    </submittedName>
</protein>
<reference evidence="2" key="1">
    <citation type="submission" date="2021-01" db="EMBL/GenBank/DDBJ databases">
        <authorList>
            <person name="Corre E."/>
            <person name="Pelletier E."/>
            <person name="Niang G."/>
            <person name="Scheremetjew M."/>
            <person name="Finn R."/>
            <person name="Kale V."/>
            <person name="Holt S."/>
            <person name="Cochrane G."/>
            <person name="Meng A."/>
            <person name="Brown T."/>
            <person name="Cohen L."/>
        </authorList>
    </citation>
    <scope>NUCLEOTIDE SEQUENCE</scope>
    <source>
        <strain evidence="2">RCC1871</strain>
    </source>
</reference>
<feature type="region of interest" description="Disordered" evidence="1">
    <location>
        <begin position="113"/>
        <end position="138"/>
    </location>
</feature>
<evidence type="ECO:0000313" key="3">
    <source>
        <dbReference type="EMBL" id="WZN67380.1"/>
    </source>
</evidence>
<reference evidence="3 4" key="2">
    <citation type="submission" date="2024-03" db="EMBL/GenBank/DDBJ databases">
        <title>Complete genome sequence of the green alga Chloropicon roscoffensis RCC1871.</title>
        <authorList>
            <person name="Lemieux C."/>
            <person name="Pombert J.-F."/>
            <person name="Otis C."/>
            <person name="Turmel M."/>
        </authorList>
    </citation>
    <scope>NUCLEOTIDE SEQUENCE [LARGE SCALE GENOMIC DNA]</scope>
    <source>
        <strain evidence="3 4">RCC1871</strain>
    </source>
</reference>
<evidence type="ECO:0000256" key="1">
    <source>
        <dbReference type="SAM" id="MobiDB-lite"/>
    </source>
</evidence>
<dbReference type="Proteomes" id="UP001472866">
    <property type="component" value="Chromosome 19"/>
</dbReference>
<evidence type="ECO:0000313" key="4">
    <source>
        <dbReference type="Proteomes" id="UP001472866"/>
    </source>
</evidence>
<sequence>MAFLFRACRRGEEERDVLPDGGGVDVMEGGDGVHDWPDNKPLPRSVGGYYYYEEGEEEDGGKRCFLMRPCSRRAKNHGRGRRGRSMARINPMVDINHLAQESELATVAALQQKRSLPARSPSRKLTPYPGKTQPSSLKNLARFVQTQAPGGLGAMDRNPSFRRSNAERYSLTNDSSKASSVCAESGAKPIRSGRREKDGKSGSSSEGQESSNSGAGTQDSGSGDSGNTGTSTNTRGSTCSYDSIDWSKPPSSLLEASMRRVAINERKEIVEREKERIRKLKLYPKPLKVFTESFFKGLLGGNSQWASDARVVDCFHEDARMMTHDGQMYYGRLGLIKRLNRGMERLLKMLGEHGKGKLPKNQKLDLAKLQEMGLECLEPVQTEEGTWRVVFNMKKGVLKYTFEDEFVMEEGTIRKLTRRMIK</sequence>
<dbReference type="EMBL" id="CP151519">
    <property type="protein sequence ID" value="WZN67380.1"/>
    <property type="molecule type" value="Genomic_DNA"/>
</dbReference>
<proteinExistence type="predicted"/>
<evidence type="ECO:0000313" key="2">
    <source>
        <dbReference type="EMBL" id="CAE0193390.1"/>
    </source>
</evidence>
<organism evidence="2">
    <name type="scientific">Chloropicon roscoffensis</name>
    <dbReference type="NCBI Taxonomy" id="1461544"/>
    <lineage>
        <taxon>Eukaryota</taxon>
        <taxon>Viridiplantae</taxon>
        <taxon>Chlorophyta</taxon>
        <taxon>Chloropicophyceae</taxon>
        <taxon>Chloropicales</taxon>
        <taxon>Chloropicaceae</taxon>
        <taxon>Chloropicon</taxon>
    </lineage>
</organism>
<gene>
    <name evidence="2" type="ORF">CROS1456_LOCUS6480</name>
    <name evidence="3" type="ORF">HKI87_19g89550</name>
</gene>
<feature type="region of interest" description="Disordered" evidence="1">
    <location>
        <begin position="167"/>
        <end position="243"/>
    </location>
</feature>
<keyword evidence="4" id="KW-1185">Reference proteome</keyword>
<name>A0A7S3FQH0_9CHLO</name>
<dbReference type="AlphaFoldDB" id="A0A7S3FQH0"/>
<feature type="compositionally biased region" description="Low complexity" evidence="1">
    <location>
        <begin position="201"/>
        <end position="240"/>
    </location>
</feature>
<accession>A0A7S3FQH0</accession>